<gene>
    <name evidence="1" type="ORF">BGW38_009610</name>
</gene>
<dbReference type="Proteomes" id="UP000780801">
    <property type="component" value="Unassembled WGS sequence"/>
</dbReference>
<protein>
    <submittedName>
        <fullName evidence="1">Uncharacterized protein</fullName>
    </submittedName>
</protein>
<organism evidence="1 2">
    <name type="scientific">Lunasporangiospora selenospora</name>
    <dbReference type="NCBI Taxonomy" id="979761"/>
    <lineage>
        <taxon>Eukaryota</taxon>
        <taxon>Fungi</taxon>
        <taxon>Fungi incertae sedis</taxon>
        <taxon>Mucoromycota</taxon>
        <taxon>Mortierellomycotina</taxon>
        <taxon>Mortierellomycetes</taxon>
        <taxon>Mortierellales</taxon>
        <taxon>Mortierellaceae</taxon>
        <taxon>Lunasporangiospora</taxon>
    </lineage>
</organism>
<accession>A0A9P6FYD3</accession>
<keyword evidence="2" id="KW-1185">Reference proteome</keyword>
<dbReference type="EMBL" id="JAABOA010000716">
    <property type="protein sequence ID" value="KAF9583381.1"/>
    <property type="molecule type" value="Genomic_DNA"/>
</dbReference>
<feature type="non-terminal residue" evidence="1">
    <location>
        <position position="1"/>
    </location>
</feature>
<name>A0A9P6FYD3_9FUNG</name>
<comment type="caution">
    <text evidence="1">The sequence shown here is derived from an EMBL/GenBank/DDBJ whole genome shotgun (WGS) entry which is preliminary data.</text>
</comment>
<evidence type="ECO:0000313" key="1">
    <source>
        <dbReference type="EMBL" id="KAF9583381.1"/>
    </source>
</evidence>
<evidence type="ECO:0000313" key="2">
    <source>
        <dbReference type="Proteomes" id="UP000780801"/>
    </source>
</evidence>
<dbReference type="AlphaFoldDB" id="A0A9P6FYD3"/>
<sequence>LQRVGRSFVIQTPSNAWSNSALAIGKSSPGSPVELKSYEGEPTSEVLWDLILADDFMRPKERGCRQYPLAY</sequence>
<reference evidence="1" key="1">
    <citation type="journal article" date="2020" name="Fungal Divers.">
        <title>Resolving the Mortierellaceae phylogeny through synthesis of multi-gene phylogenetics and phylogenomics.</title>
        <authorList>
            <person name="Vandepol N."/>
            <person name="Liber J."/>
            <person name="Desiro A."/>
            <person name="Na H."/>
            <person name="Kennedy M."/>
            <person name="Barry K."/>
            <person name="Grigoriev I.V."/>
            <person name="Miller A.N."/>
            <person name="O'Donnell K."/>
            <person name="Stajich J.E."/>
            <person name="Bonito G."/>
        </authorList>
    </citation>
    <scope>NUCLEOTIDE SEQUENCE</scope>
    <source>
        <strain evidence="1">KOD1015</strain>
    </source>
</reference>
<proteinExistence type="predicted"/>